<reference evidence="1" key="1">
    <citation type="submission" date="2021-01" db="EMBL/GenBank/DDBJ databases">
        <title>Whole genome shotgun sequence of Actinocatenispora rupis NBRC 107355.</title>
        <authorList>
            <person name="Komaki H."/>
            <person name="Tamura T."/>
        </authorList>
    </citation>
    <scope>NUCLEOTIDE SEQUENCE</scope>
    <source>
        <strain evidence="1">NBRC 107355</strain>
    </source>
</reference>
<dbReference type="Proteomes" id="UP000612808">
    <property type="component" value="Unassembled WGS sequence"/>
</dbReference>
<evidence type="ECO:0000313" key="2">
    <source>
        <dbReference type="Proteomes" id="UP000612808"/>
    </source>
</evidence>
<gene>
    <name evidence="1" type="ORF">Aru02nite_13550</name>
</gene>
<sequence>MTYGSFSAGVLTSGLAPSLGQFGAHLVEWDGVAGGEVFAGFAEIGECVGVRHDVDRLLQRLVLRDRDEHDVGAAVPGDGEVVVFARDAVGELRDAGLGLRDRDRLHESQPVDRSEF</sequence>
<comment type="caution">
    <text evidence="1">The sequence shown here is derived from an EMBL/GenBank/DDBJ whole genome shotgun (WGS) entry which is preliminary data.</text>
</comment>
<organism evidence="1 2">
    <name type="scientific">Actinocatenispora rupis</name>
    <dbReference type="NCBI Taxonomy" id="519421"/>
    <lineage>
        <taxon>Bacteria</taxon>
        <taxon>Bacillati</taxon>
        <taxon>Actinomycetota</taxon>
        <taxon>Actinomycetes</taxon>
        <taxon>Micromonosporales</taxon>
        <taxon>Micromonosporaceae</taxon>
        <taxon>Actinocatenispora</taxon>
    </lineage>
</organism>
<keyword evidence="2" id="KW-1185">Reference proteome</keyword>
<name>A0A8J3IV23_9ACTN</name>
<accession>A0A8J3IV23</accession>
<protein>
    <submittedName>
        <fullName evidence="1">Uncharacterized protein</fullName>
    </submittedName>
</protein>
<dbReference type="EMBL" id="BOMB01000008">
    <property type="protein sequence ID" value="GID10466.1"/>
    <property type="molecule type" value="Genomic_DNA"/>
</dbReference>
<proteinExistence type="predicted"/>
<dbReference type="AlphaFoldDB" id="A0A8J3IV23"/>
<evidence type="ECO:0000313" key="1">
    <source>
        <dbReference type="EMBL" id="GID10466.1"/>
    </source>
</evidence>